<dbReference type="PANTHER" id="PTHR22950">
    <property type="entry name" value="AMINO ACID TRANSPORTER"/>
    <property type="match status" value="1"/>
</dbReference>
<protein>
    <recommendedName>
        <fullName evidence="11">Amino acid transporter transmembrane domain-containing protein</fullName>
    </recommendedName>
</protein>
<keyword evidence="3" id="KW-0813">Transport</keyword>
<dbReference type="InterPro" id="IPR013057">
    <property type="entry name" value="AA_transpt_TM"/>
</dbReference>
<keyword evidence="7 10" id="KW-0472">Membrane</keyword>
<feature type="domain" description="Amino acid transporter transmembrane" evidence="11">
    <location>
        <begin position="30"/>
        <end position="419"/>
    </location>
</feature>
<evidence type="ECO:0000259" key="11">
    <source>
        <dbReference type="Pfam" id="PF01490"/>
    </source>
</evidence>
<name>A0A9W9Z064_9CNID</name>
<comment type="subcellular location">
    <subcellularLocation>
        <location evidence="1">Cytoplasmic vesicle membrane</location>
        <topology evidence="1">Multi-pass membrane protein</topology>
    </subcellularLocation>
</comment>
<dbReference type="Pfam" id="PF01490">
    <property type="entry name" value="Aa_trans"/>
    <property type="match status" value="1"/>
</dbReference>
<feature type="transmembrane region" description="Helical" evidence="10">
    <location>
        <begin position="246"/>
        <end position="268"/>
    </location>
</feature>
<feature type="transmembrane region" description="Helical" evidence="10">
    <location>
        <begin position="54"/>
        <end position="76"/>
    </location>
</feature>
<evidence type="ECO:0000256" key="9">
    <source>
        <dbReference type="SAM" id="MobiDB-lite"/>
    </source>
</evidence>
<keyword evidence="4 10" id="KW-0812">Transmembrane</keyword>
<feature type="region of interest" description="Disordered" evidence="9">
    <location>
        <begin position="1"/>
        <end position="25"/>
    </location>
</feature>
<proteinExistence type="inferred from homology"/>
<evidence type="ECO:0000256" key="1">
    <source>
        <dbReference type="ARBA" id="ARBA00004439"/>
    </source>
</evidence>
<evidence type="ECO:0000256" key="7">
    <source>
        <dbReference type="ARBA" id="ARBA00023136"/>
    </source>
</evidence>
<comment type="similarity">
    <text evidence="2">Belongs to the amino acid/polyamine transporter 2 family.</text>
</comment>
<evidence type="ECO:0000313" key="13">
    <source>
        <dbReference type="Proteomes" id="UP001163046"/>
    </source>
</evidence>
<comment type="caution">
    <text evidence="12">The sequence shown here is derived from an EMBL/GenBank/DDBJ whole genome shotgun (WGS) entry which is preliminary data.</text>
</comment>
<evidence type="ECO:0000256" key="6">
    <source>
        <dbReference type="ARBA" id="ARBA00022989"/>
    </source>
</evidence>
<accession>A0A9W9Z064</accession>
<reference evidence="12" key="1">
    <citation type="submission" date="2023-01" db="EMBL/GenBank/DDBJ databases">
        <title>Genome assembly of the deep-sea coral Lophelia pertusa.</title>
        <authorList>
            <person name="Herrera S."/>
            <person name="Cordes E."/>
        </authorList>
    </citation>
    <scope>NUCLEOTIDE SEQUENCE</scope>
    <source>
        <strain evidence="12">USNM1676648</strain>
        <tissue evidence="12">Polyp</tissue>
    </source>
</reference>
<feature type="transmembrane region" description="Helical" evidence="10">
    <location>
        <begin position="341"/>
        <end position="358"/>
    </location>
</feature>
<dbReference type="EMBL" id="MU826835">
    <property type="protein sequence ID" value="KAJ7372736.1"/>
    <property type="molecule type" value="Genomic_DNA"/>
</dbReference>
<dbReference type="GO" id="GO:0006836">
    <property type="term" value="P:neurotransmitter transport"/>
    <property type="evidence" value="ECO:0007669"/>
    <property type="project" value="UniProtKB-KW"/>
</dbReference>
<sequence>MSDSRSTSPLLGKGGLKTDQDDTGKELENKTSSLQAFFNIFNANMGTGVLAMPYVIRLTGYWGVILIILVAALGNYTGKLLIYCLREDTAYEDLANSTYADLGEAFWPRYGRVLVHITNFFEQFSHCTLFLIMCGTVLHHTFPDSFVSESVWIAVVSIAVLPCAGVRTMKHISWISLLTVIVALVTSTCVLVYAFFHYHQWKTHELASFKFKEMSIAMGVITVTYSSQAYLPIIEKSMRYPGEFNAIMDFTYTLVTIIKFNYGILVFFCFREHTEQIMTLSVPHGAFRITLSLAVIVTALLFYVVPMFTLYDIFEHQLNIPLFAELKDEPLGCNKNSTPKLVFRFVFIVLSTLVAIFVPHFGLLMAFVGSFTGTILVLIYPCIFHIKLHYSTMPWYHILFDLSIAVFGVVGCICGVIFSSIQIAKEYDFYRMWGIEPDDPSNE</sequence>
<keyword evidence="13" id="KW-1185">Reference proteome</keyword>
<evidence type="ECO:0000256" key="5">
    <source>
        <dbReference type="ARBA" id="ARBA00022775"/>
    </source>
</evidence>
<dbReference type="GO" id="GO:0005774">
    <property type="term" value="C:vacuolar membrane"/>
    <property type="evidence" value="ECO:0007669"/>
    <property type="project" value="TreeGrafter"/>
</dbReference>
<evidence type="ECO:0000256" key="3">
    <source>
        <dbReference type="ARBA" id="ARBA00022448"/>
    </source>
</evidence>
<evidence type="ECO:0000256" key="10">
    <source>
        <dbReference type="SAM" id="Phobius"/>
    </source>
</evidence>
<dbReference type="GO" id="GO:0030659">
    <property type="term" value="C:cytoplasmic vesicle membrane"/>
    <property type="evidence" value="ECO:0007669"/>
    <property type="project" value="UniProtKB-SubCell"/>
</dbReference>
<evidence type="ECO:0000256" key="2">
    <source>
        <dbReference type="ARBA" id="ARBA00008066"/>
    </source>
</evidence>
<evidence type="ECO:0000256" key="8">
    <source>
        <dbReference type="ARBA" id="ARBA00023329"/>
    </source>
</evidence>
<feature type="transmembrane region" description="Helical" evidence="10">
    <location>
        <begin position="174"/>
        <end position="196"/>
    </location>
</feature>
<keyword evidence="8" id="KW-0968">Cytoplasmic vesicle</keyword>
<dbReference type="Proteomes" id="UP001163046">
    <property type="component" value="Unassembled WGS sequence"/>
</dbReference>
<dbReference type="AlphaFoldDB" id="A0A9W9Z064"/>
<organism evidence="12 13">
    <name type="scientific">Desmophyllum pertusum</name>
    <dbReference type="NCBI Taxonomy" id="174260"/>
    <lineage>
        <taxon>Eukaryota</taxon>
        <taxon>Metazoa</taxon>
        <taxon>Cnidaria</taxon>
        <taxon>Anthozoa</taxon>
        <taxon>Hexacorallia</taxon>
        <taxon>Scleractinia</taxon>
        <taxon>Caryophylliina</taxon>
        <taxon>Caryophylliidae</taxon>
        <taxon>Desmophyllum</taxon>
    </lineage>
</organism>
<keyword evidence="6 10" id="KW-1133">Transmembrane helix</keyword>
<feature type="transmembrane region" description="Helical" evidence="10">
    <location>
        <begin position="364"/>
        <end position="386"/>
    </location>
</feature>
<feature type="transmembrane region" description="Helical" evidence="10">
    <location>
        <begin position="288"/>
        <end position="311"/>
    </location>
</feature>
<feature type="compositionally biased region" description="Basic and acidic residues" evidence="9">
    <location>
        <begin position="16"/>
        <end position="25"/>
    </location>
</feature>
<evidence type="ECO:0000313" key="12">
    <source>
        <dbReference type="EMBL" id="KAJ7372736.1"/>
    </source>
</evidence>
<dbReference type="GO" id="GO:0015179">
    <property type="term" value="F:L-amino acid transmembrane transporter activity"/>
    <property type="evidence" value="ECO:0007669"/>
    <property type="project" value="TreeGrafter"/>
</dbReference>
<evidence type="ECO:0000256" key="4">
    <source>
        <dbReference type="ARBA" id="ARBA00022692"/>
    </source>
</evidence>
<keyword evidence="5" id="KW-0532">Neurotransmitter transport</keyword>
<feature type="transmembrane region" description="Helical" evidence="10">
    <location>
        <begin position="398"/>
        <end position="423"/>
    </location>
</feature>
<dbReference type="OrthoDB" id="6021076at2759"/>
<dbReference type="PANTHER" id="PTHR22950:SF689">
    <property type="entry name" value="VESICULAR INHIBITORY AMINO ACID TRANSPORTER"/>
    <property type="match status" value="1"/>
</dbReference>
<gene>
    <name evidence="12" type="ORF">OS493_018011</name>
</gene>